<keyword evidence="1" id="KW-0067">ATP-binding</keyword>
<dbReference type="PATRIC" id="fig|562.7396.peg.207"/>
<keyword evidence="1" id="KW-0547">Nucleotide-binding</keyword>
<reference evidence="2 4" key="2">
    <citation type="submission" date="2018-12" db="EMBL/GenBank/DDBJ databases">
        <title>Food and Water Safety Consortium.</title>
        <authorList>
            <person name="Tyson S."/>
            <person name="Peterson C.-L."/>
            <person name="Olson A."/>
            <person name="Tyler S."/>
            <person name="Cabral J."/>
            <person name="Lynch T."/>
            <person name="Knox N."/>
            <person name="Van Domselaar G."/>
            <person name="Graham M."/>
        </authorList>
    </citation>
    <scope>NUCLEOTIDE SEQUENCE [LARGE SCALE GENOMIC DNA]</scope>
    <source>
        <strain evidence="2 4">FWSEC0118</strain>
        <plasmid evidence="2">unnamed1</plasmid>
    </source>
</reference>
<evidence type="ECO:0000313" key="3">
    <source>
        <dbReference type="Proteomes" id="UP000037564"/>
    </source>
</evidence>
<dbReference type="Proteomes" id="UP000037564">
    <property type="component" value="Unassembled WGS sequence"/>
</dbReference>
<gene>
    <name evidence="2" type="ORF">C9Z68_25700</name>
    <name evidence="1" type="ORF">WR15_26450</name>
</gene>
<dbReference type="EMBL" id="LGZN01000102">
    <property type="protein sequence ID" value="KNF61665.1"/>
    <property type="molecule type" value="Genomic_DNA"/>
</dbReference>
<dbReference type="GO" id="GO:0005524">
    <property type="term" value="F:ATP binding"/>
    <property type="evidence" value="ECO:0007669"/>
    <property type="project" value="UniProtKB-KW"/>
</dbReference>
<dbReference type="EMBL" id="RRGJ01000119">
    <property type="protein sequence ID" value="TJQ06291.1"/>
    <property type="molecule type" value="Genomic_DNA"/>
</dbReference>
<evidence type="ECO:0000313" key="2">
    <source>
        <dbReference type="EMBL" id="TJQ06291.1"/>
    </source>
</evidence>
<name>A0A0H0G422_ECOLX</name>
<accession>A0A0H0G422</accession>
<dbReference type="AlphaFoldDB" id="A0A0H0G422"/>
<evidence type="ECO:0000313" key="1">
    <source>
        <dbReference type="EMBL" id="KNF61665.1"/>
    </source>
</evidence>
<proteinExistence type="predicted"/>
<geneLocation type="plasmid" evidence="2">
    <name>unnamed1</name>
</geneLocation>
<dbReference type="Proteomes" id="UP000309937">
    <property type="component" value="Unassembled WGS sequence"/>
</dbReference>
<protein>
    <submittedName>
        <fullName evidence="1">ABC transporter ATP-binding protein</fullName>
    </submittedName>
    <submittedName>
        <fullName evidence="2">Type II toxin-antitoxin system RelE/ParE family toxin</fullName>
    </submittedName>
</protein>
<keyword evidence="2" id="KW-0614">Plasmid</keyword>
<reference evidence="1 3" key="1">
    <citation type="submission" date="2015-07" db="EMBL/GenBank/DDBJ databases">
        <title>Genome sequences of 64 non-O157:H7 Shiga toxin-producing Escherichia coli strains.</title>
        <authorList>
            <person name="Gonzalez-Escalona N."/>
            <person name="Toro M."/>
            <person name="Timme R."/>
            <person name="Payne J."/>
        </authorList>
    </citation>
    <scope>NUCLEOTIDE SEQUENCE [LARGE SCALE GENOMIC DNA]</scope>
    <source>
        <strain evidence="1 3">CFSAN026843</strain>
    </source>
</reference>
<organism evidence="1 3">
    <name type="scientific">Escherichia coli</name>
    <dbReference type="NCBI Taxonomy" id="562"/>
    <lineage>
        <taxon>Bacteria</taxon>
        <taxon>Pseudomonadati</taxon>
        <taxon>Pseudomonadota</taxon>
        <taxon>Gammaproteobacteria</taxon>
        <taxon>Enterobacterales</taxon>
        <taxon>Enterobacteriaceae</taxon>
        <taxon>Escherichia</taxon>
    </lineage>
</organism>
<evidence type="ECO:0000313" key="4">
    <source>
        <dbReference type="Proteomes" id="UP000309937"/>
    </source>
</evidence>
<comment type="caution">
    <text evidence="1">The sequence shown here is derived from an EMBL/GenBank/DDBJ whole genome shotgun (WGS) entry which is preliminary data.</text>
</comment>
<sequence>MVFIFVLPVESHMIYFLNTDTNVIIIRILIQHQDAVSHLNWQ</sequence>